<evidence type="ECO:0000256" key="9">
    <source>
        <dbReference type="PIRNR" id="PIRNR006113"/>
    </source>
</evidence>
<dbReference type="Pfam" id="PF01242">
    <property type="entry name" value="PTPS"/>
    <property type="match status" value="1"/>
</dbReference>
<keyword evidence="11" id="KW-1185">Reference proteome</keyword>
<dbReference type="RefSeq" id="WP_209736725.1">
    <property type="nucleotide sequence ID" value="NZ_CP072611.1"/>
</dbReference>
<comment type="similarity">
    <text evidence="3 9">Belongs to the PTPS family. QueD subfamily.</text>
</comment>
<comment type="pathway">
    <text evidence="2 9">Purine metabolism; 7-cyano-7-deazaguanine biosynthesis.</text>
</comment>
<evidence type="ECO:0000256" key="1">
    <source>
        <dbReference type="ARBA" id="ARBA00002285"/>
    </source>
</evidence>
<evidence type="ECO:0000256" key="4">
    <source>
        <dbReference type="ARBA" id="ARBA00018141"/>
    </source>
</evidence>
<dbReference type="PANTHER" id="PTHR12589:SF7">
    <property type="entry name" value="6-PYRUVOYL TETRAHYDROBIOPTERIN SYNTHASE"/>
    <property type="match status" value="1"/>
</dbReference>
<evidence type="ECO:0000313" key="10">
    <source>
        <dbReference type="EMBL" id="MFD2237136.1"/>
    </source>
</evidence>
<keyword evidence="5 9" id="KW-0479">Metal-binding</keyword>
<sequence>MYRITKEFHFSASHQLSSLPGDHPCARLHGHNYVVEVELSAPELNEHGFVRDYRELTVLKAYIDGSFDHRHLNDVLGHDRVTAECLARHFYEWCRARLPETSAVRVSETAKTWAEYRP</sequence>
<evidence type="ECO:0000256" key="8">
    <source>
        <dbReference type="ARBA" id="ARBA00048807"/>
    </source>
</evidence>
<keyword evidence="6 9" id="KW-0862">Zinc</keyword>
<dbReference type="InterPro" id="IPR007115">
    <property type="entry name" value="6-PTP_synth/QueD"/>
</dbReference>
<evidence type="ECO:0000313" key="11">
    <source>
        <dbReference type="Proteomes" id="UP001597371"/>
    </source>
</evidence>
<proteinExistence type="inferred from homology"/>
<dbReference type="NCBIfam" id="TIGR03367">
    <property type="entry name" value="queuosine_QueD"/>
    <property type="match status" value="1"/>
</dbReference>
<organism evidence="10 11">
    <name type="scientific">Aureimonas populi</name>
    <dbReference type="NCBI Taxonomy" id="1701758"/>
    <lineage>
        <taxon>Bacteria</taxon>
        <taxon>Pseudomonadati</taxon>
        <taxon>Pseudomonadota</taxon>
        <taxon>Alphaproteobacteria</taxon>
        <taxon>Hyphomicrobiales</taxon>
        <taxon>Aurantimonadaceae</taxon>
        <taxon>Aureimonas</taxon>
    </lineage>
</organism>
<dbReference type="GO" id="GO:0070497">
    <property type="term" value="F:6-carboxytetrahydropterin synthase activity"/>
    <property type="evidence" value="ECO:0007669"/>
    <property type="project" value="UniProtKB-EC"/>
</dbReference>
<gene>
    <name evidence="10" type="primary">queD</name>
    <name evidence="10" type="ORF">ACFSKQ_06600</name>
</gene>
<comment type="cofactor">
    <cofactor evidence="9">
        <name>Zn(2+)</name>
        <dbReference type="ChEBI" id="CHEBI:29105"/>
    </cofactor>
    <text evidence="9">Binds 1 zinc ion per subunit.</text>
</comment>
<protein>
    <recommendedName>
        <fullName evidence="4 9">6-carboxy-5,6,7,8-tetrahydropterin synthase</fullName>
        <ecNumber evidence="9">4.-.-.-</ecNumber>
    </recommendedName>
</protein>
<dbReference type="PIRSF" id="PIRSF006113">
    <property type="entry name" value="PTP_synth"/>
    <property type="match status" value="1"/>
</dbReference>
<evidence type="ECO:0000256" key="6">
    <source>
        <dbReference type="ARBA" id="ARBA00022833"/>
    </source>
</evidence>
<name>A0ABW5CJP8_9HYPH</name>
<comment type="catalytic activity">
    <reaction evidence="8 9">
        <text>7,8-dihydroneopterin 3'-triphosphate + H2O = 6-carboxy-5,6,7,8-tetrahydropterin + triphosphate + acetaldehyde + 2 H(+)</text>
        <dbReference type="Rhea" id="RHEA:27966"/>
        <dbReference type="ChEBI" id="CHEBI:15343"/>
        <dbReference type="ChEBI" id="CHEBI:15377"/>
        <dbReference type="ChEBI" id="CHEBI:15378"/>
        <dbReference type="ChEBI" id="CHEBI:18036"/>
        <dbReference type="ChEBI" id="CHEBI:58462"/>
        <dbReference type="ChEBI" id="CHEBI:61032"/>
        <dbReference type="EC" id="4.1.2.50"/>
    </reaction>
</comment>
<comment type="caution">
    <text evidence="10">The sequence shown here is derived from an EMBL/GenBank/DDBJ whole genome shotgun (WGS) entry which is preliminary data.</text>
</comment>
<keyword evidence="7 9" id="KW-0456">Lyase</keyword>
<dbReference type="PANTHER" id="PTHR12589">
    <property type="entry name" value="PYRUVOYL TETRAHYDROBIOPTERIN SYNTHASE"/>
    <property type="match status" value="1"/>
</dbReference>
<dbReference type="Proteomes" id="UP001597371">
    <property type="component" value="Unassembled WGS sequence"/>
</dbReference>
<keyword evidence="9" id="KW-0671">Queuosine biosynthesis</keyword>
<evidence type="ECO:0000256" key="3">
    <source>
        <dbReference type="ARBA" id="ARBA00008900"/>
    </source>
</evidence>
<dbReference type="SUPFAM" id="SSF55620">
    <property type="entry name" value="Tetrahydrobiopterin biosynthesis enzymes-like"/>
    <property type="match status" value="1"/>
</dbReference>
<dbReference type="InterPro" id="IPR038418">
    <property type="entry name" value="6-PTP_synth/QueD_sf"/>
</dbReference>
<evidence type="ECO:0000256" key="2">
    <source>
        <dbReference type="ARBA" id="ARBA00005061"/>
    </source>
</evidence>
<dbReference type="EC" id="4.-.-.-" evidence="9"/>
<evidence type="ECO:0000256" key="7">
    <source>
        <dbReference type="ARBA" id="ARBA00023239"/>
    </source>
</evidence>
<accession>A0ABW5CJP8</accession>
<evidence type="ECO:0000256" key="5">
    <source>
        <dbReference type="ARBA" id="ARBA00022723"/>
    </source>
</evidence>
<reference evidence="11" key="1">
    <citation type="journal article" date="2019" name="Int. J. Syst. Evol. Microbiol.">
        <title>The Global Catalogue of Microorganisms (GCM) 10K type strain sequencing project: providing services to taxonomists for standard genome sequencing and annotation.</title>
        <authorList>
            <consortium name="The Broad Institute Genomics Platform"/>
            <consortium name="The Broad Institute Genome Sequencing Center for Infectious Disease"/>
            <person name="Wu L."/>
            <person name="Ma J."/>
        </authorList>
    </citation>
    <scope>NUCLEOTIDE SEQUENCE [LARGE SCALE GENOMIC DNA]</scope>
    <source>
        <strain evidence="11">ZS-35-S2</strain>
    </source>
</reference>
<comment type="function">
    <text evidence="1">Catalyzes the conversion of 7,8-dihydroneopterin triphosphate (H2NTP) to 6-carboxy-5,6,7,8-tetrahydropterin (CPH4) and acetaldehyde.</text>
</comment>
<dbReference type="Gene3D" id="3.30.479.10">
    <property type="entry name" value="6-pyruvoyl tetrahydropterin synthase/QueD"/>
    <property type="match status" value="1"/>
</dbReference>
<dbReference type="EMBL" id="JBHUIJ010000006">
    <property type="protein sequence ID" value="MFD2237136.1"/>
    <property type="molecule type" value="Genomic_DNA"/>
</dbReference>